<dbReference type="AGR" id="MGI:103557"/>
<reference evidence="2" key="3">
    <citation type="submission" date="2025-08" db="UniProtKB">
        <authorList>
            <consortium name="Ensembl"/>
        </authorList>
    </citation>
    <scope>IDENTIFICATION</scope>
    <source>
        <strain evidence="2">C57BL/6J</strain>
    </source>
</reference>
<reference evidence="2 4" key="1">
    <citation type="journal article" date="2009" name="PLoS Biol.">
        <title>Lineage-specific biology revealed by a finished genome assembly of the mouse.</title>
        <authorList>
            <consortium name="Mouse Genome Sequencing Consortium"/>
            <person name="Church D.M."/>
            <person name="Goodstadt L."/>
            <person name="Hillier L.W."/>
            <person name="Zody M.C."/>
            <person name="Goldstein S."/>
            <person name="She X."/>
            <person name="Bult C.J."/>
            <person name="Agarwala R."/>
            <person name="Cherry J.L."/>
            <person name="DiCuccio M."/>
            <person name="Hlavina W."/>
            <person name="Kapustin Y."/>
            <person name="Meric P."/>
            <person name="Maglott D."/>
            <person name="Birtle Z."/>
            <person name="Marques A.C."/>
            <person name="Graves T."/>
            <person name="Zhou S."/>
            <person name="Teague B."/>
            <person name="Potamousis K."/>
            <person name="Churas C."/>
            <person name="Place M."/>
            <person name="Herschleb J."/>
            <person name="Runnheim R."/>
            <person name="Forrest D."/>
            <person name="Amos-Landgraf J."/>
            <person name="Schwartz D.C."/>
            <person name="Cheng Z."/>
            <person name="Lindblad-Toh K."/>
            <person name="Eichler E.E."/>
            <person name="Ponting C.P."/>
        </authorList>
    </citation>
    <scope>NUCLEOTIDE SEQUENCE [LARGE SCALE GENOMIC DNA]</scope>
    <source>
        <strain evidence="2 4">C57BL/6J</strain>
    </source>
</reference>
<feature type="compositionally biased region" description="Basic and acidic residues" evidence="1">
    <location>
        <begin position="16"/>
        <end position="29"/>
    </location>
</feature>
<evidence type="ECO:0000313" key="3">
    <source>
        <dbReference type="MGI" id="MGI:103557"/>
    </source>
</evidence>
<gene>
    <name evidence="2 3" type="primary">Xpc</name>
</gene>
<dbReference type="ExpressionAtlas" id="A0A0U1RNS4">
    <property type="expression patterns" value="baseline and differential"/>
</dbReference>
<proteinExistence type="predicted"/>
<evidence type="ECO:0000256" key="1">
    <source>
        <dbReference type="SAM" id="MobiDB-lite"/>
    </source>
</evidence>
<reference evidence="2 4" key="2">
    <citation type="journal article" date="2011" name="PLoS Biol.">
        <title>Modernizing reference genome assemblies.</title>
        <authorList>
            <person name="Church D.M."/>
            <person name="Schneider V.A."/>
            <person name="Graves T."/>
            <person name="Auger K."/>
            <person name="Cunningham F."/>
            <person name="Bouk N."/>
            <person name="Chen H.C."/>
            <person name="Agarwala R."/>
            <person name="McLaren W.M."/>
            <person name="Ritchie G.R."/>
            <person name="Albracht D."/>
            <person name="Kremitzki M."/>
            <person name="Rock S."/>
            <person name="Kotkiewicz H."/>
            <person name="Kremitzki C."/>
            <person name="Wollam A."/>
            <person name="Trani L."/>
            <person name="Fulton L."/>
            <person name="Fulton R."/>
            <person name="Matthews L."/>
            <person name="Whitehead S."/>
            <person name="Chow W."/>
            <person name="Torrance J."/>
            <person name="Dunn M."/>
            <person name="Harden G."/>
            <person name="Threadgold G."/>
            <person name="Wood J."/>
            <person name="Collins J."/>
            <person name="Heath P."/>
            <person name="Griffiths G."/>
            <person name="Pelan S."/>
            <person name="Grafham D."/>
            <person name="Eichler E.E."/>
            <person name="Weinstock G."/>
            <person name="Mardis E.R."/>
            <person name="Wilson R.K."/>
            <person name="Howe K."/>
            <person name="Flicek P."/>
            <person name="Hubbard T."/>
        </authorList>
    </citation>
    <scope>NUCLEOTIDE SEQUENCE [LARGE SCALE GENOMIC DNA]</scope>
    <source>
        <strain evidence="2 4">C57BL/6J</strain>
    </source>
</reference>
<reference evidence="2" key="4">
    <citation type="submission" date="2025-09" db="UniProtKB">
        <authorList>
            <consortium name="Ensembl"/>
        </authorList>
    </citation>
    <scope>IDENTIFICATION</scope>
    <source>
        <strain evidence="2">C57BL/6J</strain>
    </source>
</reference>
<evidence type="ECO:0000313" key="4">
    <source>
        <dbReference type="Proteomes" id="UP000000589"/>
    </source>
</evidence>
<sequence length="81" mass="9730">MAPKRTADGRRRKRGQKTEDNKVARHEESVAGTHQLTARRQRNTQKARWWTKALMKMTVRMTGRRWKSLLNLCWTWEKILP</sequence>
<feature type="non-terminal residue" evidence="2">
    <location>
        <position position="81"/>
    </location>
</feature>
<feature type="region of interest" description="Disordered" evidence="1">
    <location>
        <begin position="1"/>
        <end position="29"/>
    </location>
</feature>
<dbReference type="Antibodypedia" id="4092">
    <property type="antibodies" value="328 antibodies from 31 providers"/>
</dbReference>
<keyword evidence="4" id="KW-1185">Reference proteome</keyword>
<organism evidence="2 4">
    <name type="scientific">Mus musculus</name>
    <name type="common">Mouse</name>
    <dbReference type="NCBI Taxonomy" id="10090"/>
    <lineage>
        <taxon>Eukaryota</taxon>
        <taxon>Metazoa</taxon>
        <taxon>Chordata</taxon>
        <taxon>Craniata</taxon>
        <taxon>Vertebrata</taxon>
        <taxon>Euteleostomi</taxon>
        <taxon>Mammalia</taxon>
        <taxon>Eutheria</taxon>
        <taxon>Euarchontoglires</taxon>
        <taxon>Glires</taxon>
        <taxon>Rodentia</taxon>
        <taxon>Myomorpha</taxon>
        <taxon>Muroidea</taxon>
        <taxon>Muridae</taxon>
        <taxon>Murinae</taxon>
        <taxon>Mus</taxon>
        <taxon>Mus</taxon>
    </lineage>
</organism>
<dbReference type="MGI" id="MGI:103557">
    <property type="gene designation" value="Xpc"/>
</dbReference>
<protein>
    <submittedName>
        <fullName evidence="2">Xeroderma pigmentosum, complementation group C</fullName>
    </submittedName>
</protein>
<dbReference type="Bgee" id="ENSMUSG00000030094">
    <property type="expression patterns" value="Expressed in granulocyte and 241 other cell types or tissues"/>
</dbReference>
<dbReference type="GeneTree" id="ENSGT00390000005194"/>
<dbReference type="Proteomes" id="UP000000589">
    <property type="component" value="Chromosome 6"/>
</dbReference>
<evidence type="ECO:0000313" key="2">
    <source>
        <dbReference type="Ensembl" id="ENSMUSP00000145683.2"/>
    </source>
</evidence>
<dbReference type="Ensembl" id="ENSMUST00000206476.2">
    <property type="protein sequence ID" value="ENSMUSP00000145683.2"/>
    <property type="gene ID" value="ENSMUSG00000030094.9"/>
</dbReference>
<accession>A0A0U1RNS4</accession>
<dbReference type="AlphaFoldDB" id="A0A0U1RNS4"/>
<name>A0A0U1RNS4_MOUSE</name>
<dbReference type="VEuPathDB" id="HostDB:ENSMUSG00000030094"/>
<dbReference type="SMR" id="A0A0U1RNS4"/>